<dbReference type="KEGG" id="paa:Paes_0585"/>
<dbReference type="Pfam" id="PF07862">
    <property type="entry name" value="Nif11"/>
    <property type="match status" value="1"/>
</dbReference>
<dbReference type="Proteomes" id="UP000002725">
    <property type="component" value="Chromosome"/>
</dbReference>
<dbReference type="NCBIfam" id="TIGR03798">
    <property type="entry name" value="leader_Nif11"/>
    <property type="match status" value="1"/>
</dbReference>
<dbReference type="STRING" id="290512.Paes_0585"/>
<keyword evidence="3" id="KW-1185">Reference proteome</keyword>
<reference evidence="2" key="1">
    <citation type="submission" date="2008-06" db="EMBL/GenBank/DDBJ databases">
        <title>Complete sequence of chromosome of Prosthecochloris aestuarii DSM 271.</title>
        <authorList>
            <consortium name="US DOE Joint Genome Institute"/>
            <person name="Lucas S."/>
            <person name="Copeland A."/>
            <person name="Lapidus A."/>
            <person name="Glavina del Rio T."/>
            <person name="Dalin E."/>
            <person name="Tice H."/>
            <person name="Bruce D."/>
            <person name="Goodwin L."/>
            <person name="Pitluck S."/>
            <person name="Schmutz J."/>
            <person name="Larimer F."/>
            <person name="Land M."/>
            <person name="Hauser L."/>
            <person name="Kyrpides N."/>
            <person name="Anderson I."/>
            <person name="Liu Z."/>
            <person name="Li T."/>
            <person name="Zhao F."/>
            <person name="Overmann J."/>
            <person name="Bryant D.A."/>
            <person name="Richardson P."/>
        </authorList>
    </citation>
    <scope>NUCLEOTIDE SEQUENCE [LARGE SCALE GENOMIC DNA]</scope>
    <source>
        <strain evidence="2">DSM 271</strain>
    </source>
</reference>
<name>B4S5Z0_PROA2</name>
<dbReference type="eggNOG" id="ENOG50349U5">
    <property type="taxonomic scope" value="Bacteria"/>
</dbReference>
<dbReference type="EMBL" id="CP001108">
    <property type="protein sequence ID" value="ACF45641.1"/>
    <property type="molecule type" value="Genomic_DNA"/>
</dbReference>
<evidence type="ECO:0000313" key="2">
    <source>
        <dbReference type="EMBL" id="ACF45641.1"/>
    </source>
</evidence>
<feature type="domain" description="Nif11" evidence="1">
    <location>
        <begin position="44"/>
        <end position="90"/>
    </location>
</feature>
<evidence type="ECO:0000259" key="1">
    <source>
        <dbReference type="Pfam" id="PF07862"/>
    </source>
</evidence>
<sequence>MQLCARGGFILLLSCLIPDIITEASFSDALERPLLYSSLISITMAIDSARAFLDKITSDDNFRSRLVSELARKRTELVREAGFDFTEDELEEAKSSLSPGALGHVAGWFCDVEKEDQATFRGRRCGGGLWH</sequence>
<dbReference type="InterPro" id="IPR012903">
    <property type="entry name" value="Nif11"/>
</dbReference>
<evidence type="ECO:0000313" key="3">
    <source>
        <dbReference type="Proteomes" id="UP000002725"/>
    </source>
</evidence>
<dbReference type="HOGENOM" id="CLU_158613_3_0_10"/>
<dbReference type="InterPro" id="IPR022516">
    <property type="entry name" value="CHP03798_Ocin"/>
</dbReference>
<protein>
    <recommendedName>
        <fullName evidence="1">Nif11 domain-containing protein</fullName>
    </recommendedName>
</protein>
<dbReference type="AlphaFoldDB" id="B4S5Z0"/>
<gene>
    <name evidence="2" type="ordered locus">Paes_0585</name>
</gene>
<organism evidence="2 3">
    <name type="scientific">Prosthecochloris aestuarii (strain DSM 271 / SK 413)</name>
    <dbReference type="NCBI Taxonomy" id="290512"/>
    <lineage>
        <taxon>Bacteria</taxon>
        <taxon>Pseudomonadati</taxon>
        <taxon>Chlorobiota</taxon>
        <taxon>Chlorobiia</taxon>
        <taxon>Chlorobiales</taxon>
        <taxon>Chlorobiaceae</taxon>
        <taxon>Prosthecochloris</taxon>
    </lineage>
</organism>
<accession>B4S5Z0</accession>
<proteinExistence type="predicted"/>